<dbReference type="OrthoDB" id="10607099at2759"/>
<name>G0MPN5_CAEBE</name>
<feature type="domain" description="Sdz-33 F-box" evidence="1">
    <location>
        <begin position="92"/>
        <end position="154"/>
    </location>
</feature>
<sequence length="227" mass="26646">MGHRVLVIFGDKFIRTYWIYKEVGTQQIIDYICDLFTMDVQRLSMQKPKAWFINFIKNRQTRSLKDFVIQTVYLSKEETELILKLNSNEMMFHGTLKYNFLHLDYGYWVTLDHLKNSEITEFSISTSELTEHDMNQFLKHLMAGGCPQLKFLSVGINDIDIQNIFVDIQNKVVEVTEKRTITAPSQRSYTFYKSFDIRNEGGTKYSICLHRRNTLVIAVQPGDFQIG</sequence>
<dbReference type="Pfam" id="PF07735">
    <property type="entry name" value="FBA_2"/>
    <property type="match status" value="1"/>
</dbReference>
<dbReference type="InParanoid" id="G0MPN5"/>
<proteinExistence type="predicted"/>
<keyword evidence="3" id="KW-1185">Reference proteome</keyword>
<gene>
    <name evidence="2" type="ORF">CAEBREN_03493</name>
</gene>
<reference evidence="3" key="1">
    <citation type="submission" date="2011-07" db="EMBL/GenBank/DDBJ databases">
        <authorList>
            <consortium name="Caenorhabditis brenneri Sequencing and Analysis Consortium"/>
            <person name="Wilson R.K."/>
        </authorList>
    </citation>
    <scope>NUCLEOTIDE SEQUENCE [LARGE SCALE GENOMIC DNA]</scope>
    <source>
        <strain evidence="3">PB2801</strain>
    </source>
</reference>
<dbReference type="PANTHER" id="PTHR21503:SF8">
    <property type="entry name" value="F-BOX ASSOCIATED DOMAIN-CONTAINING PROTEIN-RELATED"/>
    <property type="match status" value="1"/>
</dbReference>
<organism evidence="3">
    <name type="scientific">Caenorhabditis brenneri</name>
    <name type="common">Nematode worm</name>
    <dbReference type="NCBI Taxonomy" id="135651"/>
    <lineage>
        <taxon>Eukaryota</taxon>
        <taxon>Metazoa</taxon>
        <taxon>Ecdysozoa</taxon>
        <taxon>Nematoda</taxon>
        <taxon>Chromadorea</taxon>
        <taxon>Rhabditida</taxon>
        <taxon>Rhabditina</taxon>
        <taxon>Rhabditomorpha</taxon>
        <taxon>Rhabditoidea</taxon>
        <taxon>Rhabditidae</taxon>
        <taxon>Peloderinae</taxon>
        <taxon>Caenorhabditis</taxon>
    </lineage>
</organism>
<dbReference type="PANTHER" id="PTHR21503">
    <property type="entry name" value="F-BOX-CONTAINING HYPOTHETICAL PROTEIN C.ELEGANS"/>
    <property type="match status" value="1"/>
</dbReference>
<dbReference type="AlphaFoldDB" id="G0MPN5"/>
<dbReference type="HOGENOM" id="CLU_028840_0_2_1"/>
<accession>G0MPN5</accession>
<dbReference type="EMBL" id="GL379805">
    <property type="protein sequence ID" value="EGT39842.1"/>
    <property type="molecule type" value="Genomic_DNA"/>
</dbReference>
<evidence type="ECO:0000259" key="1">
    <source>
        <dbReference type="Pfam" id="PF07735"/>
    </source>
</evidence>
<dbReference type="Proteomes" id="UP000008068">
    <property type="component" value="Unassembled WGS sequence"/>
</dbReference>
<dbReference type="InterPro" id="IPR012885">
    <property type="entry name" value="F-box_Sdz-33"/>
</dbReference>
<dbReference type="OMA" id="FIRTYWI"/>
<evidence type="ECO:0000313" key="3">
    <source>
        <dbReference type="Proteomes" id="UP000008068"/>
    </source>
</evidence>
<protein>
    <recommendedName>
        <fullName evidence="1">Sdz-33 F-box domain-containing protein</fullName>
    </recommendedName>
</protein>
<evidence type="ECO:0000313" key="2">
    <source>
        <dbReference type="EMBL" id="EGT39842.1"/>
    </source>
</evidence>